<evidence type="ECO:0000313" key="2">
    <source>
        <dbReference type="EMBL" id="KAJ1172927.1"/>
    </source>
</evidence>
<proteinExistence type="predicted"/>
<dbReference type="InterPro" id="IPR004244">
    <property type="entry name" value="Transposase_22"/>
</dbReference>
<dbReference type="Gene3D" id="3.30.250.20">
    <property type="entry name" value="L1 transposable element, C-terminal domain"/>
    <property type="match status" value="1"/>
</dbReference>
<evidence type="ECO:0000256" key="1">
    <source>
        <dbReference type="SAM" id="MobiDB-lite"/>
    </source>
</evidence>
<dbReference type="PANTHER" id="PTHR11505">
    <property type="entry name" value="L1 TRANSPOSABLE ELEMENT-RELATED"/>
    <property type="match status" value="1"/>
</dbReference>
<dbReference type="EMBL" id="JANPWB010000007">
    <property type="protein sequence ID" value="KAJ1172927.1"/>
    <property type="molecule type" value="Genomic_DNA"/>
</dbReference>
<sequence>METYVEKLLLTLFGADSMSKVFIVERAHRSLATRPPPGAPALPIIARILNYKDSKTILKLAREKQPLNFEGNVVSIYPDFTRMVHEARKKYIAVKRRLWQAQIAYAMLYTARLCITYKGKERVFANSQQAQDFLHKYNIGHSKKGNGESRSGSSTPDSDME</sequence>
<organism evidence="2 3">
    <name type="scientific">Pleurodeles waltl</name>
    <name type="common">Iberian ribbed newt</name>
    <dbReference type="NCBI Taxonomy" id="8319"/>
    <lineage>
        <taxon>Eukaryota</taxon>
        <taxon>Metazoa</taxon>
        <taxon>Chordata</taxon>
        <taxon>Craniata</taxon>
        <taxon>Vertebrata</taxon>
        <taxon>Euteleostomi</taxon>
        <taxon>Amphibia</taxon>
        <taxon>Batrachia</taxon>
        <taxon>Caudata</taxon>
        <taxon>Salamandroidea</taxon>
        <taxon>Salamandridae</taxon>
        <taxon>Pleurodelinae</taxon>
        <taxon>Pleurodeles</taxon>
    </lineage>
</organism>
<reference evidence="2" key="1">
    <citation type="journal article" date="2022" name="bioRxiv">
        <title>Sequencing and chromosome-scale assembly of the giantPleurodeles waltlgenome.</title>
        <authorList>
            <person name="Brown T."/>
            <person name="Elewa A."/>
            <person name="Iarovenko S."/>
            <person name="Subramanian E."/>
            <person name="Araus A.J."/>
            <person name="Petzold A."/>
            <person name="Susuki M."/>
            <person name="Suzuki K.-i.T."/>
            <person name="Hayashi T."/>
            <person name="Toyoda A."/>
            <person name="Oliveira C."/>
            <person name="Osipova E."/>
            <person name="Leigh N.D."/>
            <person name="Simon A."/>
            <person name="Yun M.H."/>
        </authorList>
    </citation>
    <scope>NUCLEOTIDE SEQUENCE</scope>
    <source>
        <strain evidence="2">20211129_DDA</strain>
        <tissue evidence="2">Liver</tissue>
    </source>
</reference>
<accession>A0AAV7T8J3</accession>
<dbReference type="InterPro" id="IPR042566">
    <property type="entry name" value="L1_C"/>
</dbReference>
<protein>
    <submittedName>
        <fullName evidence="2">Uncharacterized protein</fullName>
    </submittedName>
</protein>
<feature type="region of interest" description="Disordered" evidence="1">
    <location>
        <begin position="137"/>
        <end position="161"/>
    </location>
</feature>
<dbReference type="AlphaFoldDB" id="A0AAV7T8J3"/>
<keyword evidence="3" id="KW-1185">Reference proteome</keyword>
<dbReference type="Proteomes" id="UP001066276">
    <property type="component" value="Chromosome 4_1"/>
</dbReference>
<gene>
    <name evidence="2" type="ORF">NDU88_004769</name>
</gene>
<feature type="compositionally biased region" description="Polar residues" evidence="1">
    <location>
        <begin position="148"/>
        <end position="161"/>
    </location>
</feature>
<name>A0AAV7T8J3_PLEWA</name>
<comment type="caution">
    <text evidence="2">The sequence shown here is derived from an EMBL/GenBank/DDBJ whole genome shotgun (WGS) entry which is preliminary data.</text>
</comment>
<evidence type="ECO:0000313" key="3">
    <source>
        <dbReference type="Proteomes" id="UP001066276"/>
    </source>
</evidence>